<organism evidence="1 2">
    <name type="scientific">Entomophthora muscae</name>
    <dbReference type="NCBI Taxonomy" id="34485"/>
    <lineage>
        <taxon>Eukaryota</taxon>
        <taxon>Fungi</taxon>
        <taxon>Fungi incertae sedis</taxon>
        <taxon>Zoopagomycota</taxon>
        <taxon>Entomophthoromycotina</taxon>
        <taxon>Entomophthoromycetes</taxon>
        <taxon>Entomophthorales</taxon>
        <taxon>Entomophthoraceae</taxon>
        <taxon>Entomophthora</taxon>
    </lineage>
</organism>
<reference evidence="1" key="1">
    <citation type="submission" date="2022-04" db="EMBL/GenBank/DDBJ databases">
        <title>Genome of the entomopathogenic fungus Entomophthora muscae.</title>
        <authorList>
            <person name="Elya C."/>
            <person name="Lovett B.R."/>
            <person name="Lee E."/>
            <person name="Macias A.M."/>
            <person name="Hajek A.E."/>
            <person name="De Bivort B.L."/>
            <person name="Kasson M.T."/>
            <person name="De Fine Licht H.H."/>
            <person name="Stajich J.E."/>
        </authorList>
    </citation>
    <scope>NUCLEOTIDE SEQUENCE</scope>
    <source>
        <strain evidence="1">Berkeley</strain>
    </source>
</reference>
<dbReference type="Proteomes" id="UP001165960">
    <property type="component" value="Unassembled WGS sequence"/>
</dbReference>
<evidence type="ECO:0000313" key="1">
    <source>
        <dbReference type="EMBL" id="KAJ9053777.1"/>
    </source>
</evidence>
<dbReference type="EMBL" id="QTSX02006489">
    <property type="protein sequence ID" value="KAJ9053777.1"/>
    <property type="molecule type" value="Genomic_DNA"/>
</dbReference>
<keyword evidence="2" id="KW-1185">Reference proteome</keyword>
<protein>
    <submittedName>
        <fullName evidence="1">Uncharacterized protein</fullName>
    </submittedName>
</protein>
<sequence>MMGTSSRKALDHLKVTRSRTAMTEVRRNNGSMATEEGEIEMEVEDIYTLLYSPDTVDMCAAKALRNIAAPAIIKCGEEDKEDLVAHITLKEVKATLKKAPKGKAPGPDNLPVEV</sequence>
<accession>A0ACC2RUP7</accession>
<comment type="caution">
    <text evidence="1">The sequence shown here is derived from an EMBL/GenBank/DDBJ whole genome shotgun (WGS) entry which is preliminary data.</text>
</comment>
<name>A0ACC2RUP7_9FUNG</name>
<gene>
    <name evidence="1" type="ORF">DSO57_1020885</name>
</gene>
<evidence type="ECO:0000313" key="2">
    <source>
        <dbReference type="Proteomes" id="UP001165960"/>
    </source>
</evidence>
<proteinExistence type="predicted"/>